<evidence type="ECO:0000256" key="1">
    <source>
        <dbReference type="SAM" id="MobiDB-lite"/>
    </source>
</evidence>
<organism evidence="2 3">
    <name type="scientific">Araneus ventricosus</name>
    <name type="common">Orbweaver spider</name>
    <name type="synonym">Epeira ventricosa</name>
    <dbReference type="NCBI Taxonomy" id="182803"/>
    <lineage>
        <taxon>Eukaryota</taxon>
        <taxon>Metazoa</taxon>
        <taxon>Ecdysozoa</taxon>
        <taxon>Arthropoda</taxon>
        <taxon>Chelicerata</taxon>
        <taxon>Arachnida</taxon>
        <taxon>Araneae</taxon>
        <taxon>Araneomorphae</taxon>
        <taxon>Entelegynae</taxon>
        <taxon>Araneoidea</taxon>
        <taxon>Araneidae</taxon>
        <taxon>Araneus</taxon>
    </lineage>
</organism>
<name>A0A4Y2EIE4_ARAVE</name>
<gene>
    <name evidence="2" type="ORF">AVEN_35280_1</name>
</gene>
<feature type="region of interest" description="Disordered" evidence="1">
    <location>
        <begin position="1"/>
        <end position="37"/>
    </location>
</feature>
<dbReference type="AlphaFoldDB" id="A0A4Y2EIE4"/>
<evidence type="ECO:0000313" key="3">
    <source>
        <dbReference type="Proteomes" id="UP000499080"/>
    </source>
</evidence>
<sequence>MLLEGNIGHLRVKDENTKSPKNVHHQNTPGSNFPYNRLSLTEDKDRLGPIREGGPCTCWKQQKTSDPASHELLLFGGGLLCSCWGRTSMDVDMPSVSSSGSSNASPSTSPKKQMPLVSVPILLPCTCGKVSNNPYLNYAVPRSGAPVKKCKRISRRQHSTFFPFHRSKREYREDNTPHFSPCLSVIKQRKHYYERGSHHRMKASRSAIPPFRQSFVFLVDEGACTESGSTSDSVFAVCPCKKRQRKEGQY</sequence>
<dbReference type="EMBL" id="BGPR01000590">
    <property type="protein sequence ID" value="GBM27624.1"/>
    <property type="molecule type" value="Genomic_DNA"/>
</dbReference>
<evidence type="ECO:0000313" key="2">
    <source>
        <dbReference type="EMBL" id="GBM27624.1"/>
    </source>
</evidence>
<comment type="caution">
    <text evidence="2">The sequence shown here is derived from an EMBL/GenBank/DDBJ whole genome shotgun (WGS) entry which is preliminary data.</text>
</comment>
<feature type="compositionally biased region" description="Polar residues" evidence="1">
    <location>
        <begin position="25"/>
        <end position="34"/>
    </location>
</feature>
<proteinExistence type="predicted"/>
<feature type="region of interest" description="Disordered" evidence="1">
    <location>
        <begin position="94"/>
        <end position="113"/>
    </location>
</feature>
<dbReference type="Proteomes" id="UP000499080">
    <property type="component" value="Unassembled WGS sequence"/>
</dbReference>
<feature type="compositionally biased region" description="Low complexity" evidence="1">
    <location>
        <begin position="94"/>
        <end position="109"/>
    </location>
</feature>
<keyword evidence="3" id="KW-1185">Reference proteome</keyword>
<accession>A0A4Y2EIE4</accession>
<reference evidence="2 3" key="1">
    <citation type="journal article" date="2019" name="Sci. Rep.">
        <title>Orb-weaving spider Araneus ventricosus genome elucidates the spidroin gene catalogue.</title>
        <authorList>
            <person name="Kono N."/>
            <person name="Nakamura H."/>
            <person name="Ohtoshi R."/>
            <person name="Moran D.A.P."/>
            <person name="Shinohara A."/>
            <person name="Yoshida Y."/>
            <person name="Fujiwara M."/>
            <person name="Mori M."/>
            <person name="Tomita M."/>
            <person name="Arakawa K."/>
        </authorList>
    </citation>
    <scope>NUCLEOTIDE SEQUENCE [LARGE SCALE GENOMIC DNA]</scope>
</reference>
<protein>
    <submittedName>
        <fullName evidence="2">Uncharacterized protein</fullName>
    </submittedName>
</protein>